<gene>
    <name evidence="2" type="ORF">I7412_08315</name>
</gene>
<feature type="region of interest" description="Disordered" evidence="1">
    <location>
        <begin position="88"/>
        <end position="147"/>
    </location>
</feature>
<evidence type="ECO:0000313" key="3">
    <source>
        <dbReference type="Proteomes" id="UP000604475"/>
    </source>
</evidence>
<dbReference type="EMBL" id="JAEACQ010000157">
    <property type="protein sequence ID" value="MBL7627169.1"/>
    <property type="molecule type" value="Genomic_DNA"/>
</dbReference>
<dbReference type="Proteomes" id="UP000604475">
    <property type="component" value="Unassembled WGS sequence"/>
</dbReference>
<keyword evidence="3" id="KW-1185">Reference proteome</keyword>
<organism evidence="2 3">
    <name type="scientific">Frankia nepalensis</name>
    <dbReference type="NCBI Taxonomy" id="1836974"/>
    <lineage>
        <taxon>Bacteria</taxon>
        <taxon>Bacillati</taxon>
        <taxon>Actinomycetota</taxon>
        <taxon>Actinomycetes</taxon>
        <taxon>Frankiales</taxon>
        <taxon>Frankiaceae</taxon>
        <taxon>Frankia</taxon>
    </lineage>
</organism>
<dbReference type="AlphaFoldDB" id="A0A937RE28"/>
<accession>A0A937RE28</accession>
<comment type="caution">
    <text evidence="2">The sequence shown here is derived from an EMBL/GenBank/DDBJ whole genome shotgun (WGS) entry which is preliminary data.</text>
</comment>
<feature type="compositionally biased region" description="Pro residues" evidence="1">
    <location>
        <begin position="112"/>
        <end position="133"/>
    </location>
</feature>
<proteinExistence type="predicted"/>
<sequence length="281" mass="28273">MPERNLARPGGRFGFAGRRPAASVSLRVAFVAAVASCTLAWASASNAGATTRDGAAGTAADRVTVAVVPVDEGLAPLSRQLVAPSFGGKLTTDASSGDAPADPTPADVAPADPGPADPGPVDPTPAEPAPAEPTPADDGDGPTATPLRGEYAAYVTAIDPANATVTFDVVEWLTGTAAQQACVQDGDPGPWPAAWCNDYYVRNENAVLRTLSVSPTARLGYVDELGPTGAVSLENPTAGNVPTTLSALAAKLADFGPDGQLKCLITVESGALTAIDEIFAP</sequence>
<feature type="compositionally biased region" description="Low complexity" evidence="1">
    <location>
        <begin position="91"/>
        <end position="111"/>
    </location>
</feature>
<evidence type="ECO:0000313" key="2">
    <source>
        <dbReference type="EMBL" id="MBL7627169.1"/>
    </source>
</evidence>
<reference evidence="2" key="1">
    <citation type="submission" date="2020-12" db="EMBL/GenBank/DDBJ databases">
        <title>Genomic characterization of non-nitrogen-fixing Frankia strains.</title>
        <authorList>
            <person name="Carlos-Shanley C."/>
            <person name="Guerra T."/>
            <person name="Hahn D."/>
        </authorList>
    </citation>
    <scope>NUCLEOTIDE SEQUENCE</scope>
    <source>
        <strain evidence="2">CN6</strain>
    </source>
</reference>
<protein>
    <submittedName>
        <fullName evidence="2">Uncharacterized protein</fullName>
    </submittedName>
</protein>
<evidence type="ECO:0000256" key="1">
    <source>
        <dbReference type="SAM" id="MobiDB-lite"/>
    </source>
</evidence>
<name>A0A937RE28_9ACTN</name>